<feature type="non-terminal residue" evidence="1">
    <location>
        <position position="1"/>
    </location>
</feature>
<gene>
    <name evidence="1" type="ORF">RPERSI_LOCUS24040</name>
</gene>
<dbReference type="Proteomes" id="UP000789920">
    <property type="component" value="Unassembled WGS sequence"/>
</dbReference>
<evidence type="ECO:0000313" key="2">
    <source>
        <dbReference type="Proteomes" id="UP000789920"/>
    </source>
</evidence>
<name>A0ACA9RWB8_9GLOM</name>
<organism evidence="1 2">
    <name type="scientific">Racocetra persica</name>
    <dbReference type="NCBI Taxonomy" id="160502"/>
    <lineage>
        <taxon>Eukaryota</taxon>
        <taxon>Fungi</taxon>
        <taxon>Fungi incertae sedis</taxon>
        <taxon>Mucoromycota</taxon>
        <taxon>Glomeromycotina</taxon>
        <taxon>Glomeromycetes</taxon>
        <taxon>Diversisporales</taxon>
        <taxon>Gigasporaceae</taxon>
        <taxon>Racocetra</taxon>
    </lineage>
</organism>
<evidence type="ECO:0000313" key="1">
    <source>
        <dbReference type="EMBL" id="CAG8814655.1"/>
    </source>
</evidence>
<comment type="caution">
    <text evidence="1">The sequence shown here is derived from an EMBL/GenBank/DDBJ whole genome shotgun (WGS) entry which is preliminary data.</text>
</comment>
<proteinExistence type="predicted"/>
<protein>
    <submittedName>
        <fullName evidence="1">34236_t:CDS:1</fullName>
    </submittedName>
</protein>
<dbReference type="EMBL" id="CAJVQC010076378">
    <property type="protein sequence ID" value="CAG8814655.1"/>
    <property type="molecule type" value="Genomic_DNA"/>
</dbReference>
<keyword evidence="2" id="KW-1185">Reference proteome</keyword>
<sequence length="273" mass="31222">KRDQKEKERLAKDIRETQNKLQKKQNEQAKLLEKQIRIQQRPRNKSRVESFIKHAVRPFSMVLANTWQSSGNTSSSLKAQNNPKPTLVINLINSATSVDYDAMFDFVFRVESEEGGQYLFQALDYDNMNEWIRVINDAAKEGAEKRRTIFQSEQAIEPKEEVVPEETKTRSSVYGKELFTLMADGKVPLLVEKSIAEIEKRGLEEVGIYRVPGIAGSVNKLRAAFNTNAEAVNLNDEEYRDINVIAGALKLFFRSLPEPLTTFELYEDFIQAA</sequence>
<accession>A0ACA9RWB8</accession>
<reference evidence="1" key="1">
    <citation type="submission" date="2021-06" db="EMBL/GenBank/DDBJ databases">
        <authorList>
            <person name="Kallberg Y."/>
            <person name="Tangrot J."/>
            <person name="Rosling A."/>
        </authorList>
    </citation>
    <scope>NUCLEOTIDE SEQUENCE</scope>
    <source>
        <strain evidence="1">MA461A</strain>
    </source>
</reference>
<feature type="non-terminal residue" evidence="1">
    <location>
        <position position="273"/>
    </location>
</feature>